<evidence type="ECO:0000256" key="1">
    <source>
        <dbReference type="SAM" id="MobiDB-lite"/>
    </source>
</evidence>
<dbReference type="AlphaFoldDB" id="A0A133KWQ9"/>
<accession>A0A133KWQ9</accession>
<dbReference type="PATRIC" id="fig|1398.22.peg.1000"/>
<evidence type="ECO:0000313" key="2">
    <source>
        <dbReference type="EMBL" id="KWZ83932.1"/>
    </source>
</evidence>
<organism evidence="2 3">
    <name type="scientific">Heyndrickxia coagulans</name>
    <name type="common">Weizmannia coagulans</name>
    <dbReference type="NCBI Taxonomy" id="1398"/>
    <lineage>
        <taxon>Bacteria</taxon>
        <taxon>Bacillati</taxon>
        <taxon>Bacillota</taxon>
        <taxon>Bacilli</taxon>
        <taxon>Bacillales</taxon>
        <taxon>Bacillaceae</taxon>
        <taxon>Heyndrickxia</taxon>
    </lineage>
</organism>
<feature type="region of interest" description="Disordered" evidence="1">
    <location>
        <begin position="1"/>
        <end position="26"/>
    </location>
</feature>
<reference evidence="3" key="1">
    <citation type="submission" date="2016-01" db="EMBL/GenBank/DDBJ databases">
        <authorList>
            <person name="Mitreva M."/>
            <person name="Pepin K.H."/>
            <person name="Mihindukulasuriya K.A."/>
            <person name="Fulton R."/>
            <person name="Fronick C."/>
            <person name="O'Laughlin M."/>
            <person name="Miner T."/>
            <person name="Herter B."/>
            <person name="Rosa B.A."/>
            <person name="Cordes M."/>
            <person name="Tomlinson C."/>
            <person name="Wollam A."/>
            <person name="Palsikar V.B."/>
            <person name="Mardis E.R."/>
            <person name="Wilson R.K."/>
        </authorList>
    </citation>
    <scope>NUCLEOTIDE SEQUENCE [LARGE SCALE GENOMIC DNA]</scope>
    <source>
        <strain evidence="3">GED7749B</strain>
    </source>
</reference>
<protein>
    <submittedName>
        <fullName evidence="2">Uncharacterized protein</fullName>
    </submittedName>
</protein>
<name>A0A133KWQ9_HEYCO</name>
<dbReference type="Proteomes" id="UP000070376">
    <property type="component" value="Unassembled WGS sequence"/>
</dbReference>
<dbReference type="EMBL" id="LRPN01000033">
    <property type="protein sequence ID" value="KWZ83932.1"/>
    <property type="molecule type" value="Genomic_DNA"/>
</dbReference>
<sequence length="39" mass="4150">METGKAPSLRNHPAGKKGGTGHSFPKRLHSVVQYGIASF</sequence>
<gene>
    <name evidence="2" type="ORF">HMPREF3213_00990</name>
</gene>
<comment type="caution">
    <text evidence="2">The sequence shown here is derived from an EMBL/GenBank/DDBJ whole genome shotgun (WGS) entry which is preliminary data.</text>
</comment>
<proteinExistence type="predicted"/>
<evidence type="ECO:0000313" key="3">
    <source>
        <dbReference type="Proteomes" id="UP000070376"/>
    </source>
</evidence>